<dbReference type="EMBL" id="CP074694">
    <property type="protein sequence ID" value="QVL30156.1"/>
    <property type="molecule type" value="Genomic_DNA"/>
</dbReference>
<reference evidence="3" key="1">
    <citation type="submission" date="2021-05" db="EMBL/GenBank/DDBJ databases">
        <title>Complete genome sequence of the cellulolytic planctomycete Telmatocola sphagniphila SP2T and characterization of the first cellulase from planctomycetes.</title>
        <authorList>
            <person name="Rakitin A.L."/>
            <person name="Beletsky A.V."/>
            <person name="Naumoff D.G."/>
            <person name="Kulichevskaya I.S."/>
            <person name="Mardanov A.V."/>
            <person name="Ravin N.V."/>
            <person name="Dedysh S.N."/>
        </authorList>
    </citation>
    <scope>NUCLEOTIDE SEQUENCE</scope>
    <source>
        <strain evidence="3">SP2T</strain>
    </source>
</reference>
<gene>
    <name evidence="3" type="ORF">KIH39_14975</name>
</gene>
<evidence type="ECO:0000256" key="2">
    <source>
        <dbReference type="SAM" id="SignalP"/>
    </source>
</evidence>
<proteinExistence type="predicted"/>
<feature type="compositionally biased region" description="Polar residues" evidence="1">
    <location>
        <begin position="219"/>
        <end position="244"/>
    </location>
</feature>
<evidence type="ECO:0000256" key="1">
    <source>
        <dbReference type="SAM" id="MobiDB-lite"/>
    </source>
</evidence>
<keyword evidence="4" id="KW-1185">Reference proteome</keyword>
<name>A0A8E6B302_9BACT</name>
<feature type="compositionally biased region" description="Pro residues" evidence="1">
    <location>
        <begin position="158"/>
        <end position="167"/>
    </location>
</feature>
<feature type="compositionally biased region" description="Polar residues" evidence="1">
    <location>
        <begin position="258"/>
        <end position="267"/>
    </location>
</feature>
<sequence length="691" mass="74475">MRRWYFRSLALAVCGVGFFNSPVAAQDSRPVPETIRVKTADDPGLPPLPALKTAPDAPTAPAKGVELPSLDLPKLEVPKVDNPIPANATGSMPALALPAVPNVQLPQDPELPKSVKPAESKSVVEPPKLELPNLEAPQSGSGKPADKSPIELPKLDVPVPPSPPKVPVSPANGKSSLNSEDNPIVPPSLDPKKPVPLGTTYVKPLTISEEAPPIPNSLKLPNTPTPAASSSAKGNANDDVNLSAFNELPPLSVPSAMTPPSGQSLTPSPILPAKLTTTSSTSGNLGEPGMLQLPTNPERVGAPNEPQKKKPFWDPNCDPARDQDVNACKEYLGISADMPVKPKWWLDVDYLHYFTPRGRLPALLYGGMPSSASTPANPVMGRTFPLYLNSGPGSRTAPGVEVALGTWLEPSLHWGIDVTTMTLFDQSTEKQFGSAGDLYLLRPFRDADTNTPQFLPIAGAGNPGGINIQTNSRFDGQEIHLLYDPHFEFLSPGMTMYFMFGYRHFNLSDDLQIQDYSIYPNQPATIATYDHFSTHNDFNGGQIAMKTSYQASRWSLDFTSKISLGTSTQNVYVNGFANGYSPSSGPVGQPGGFLALPTNIGEYQRQRLAFAPEVGLKFNYKFTNNLIGSIGYNFVYLSSVVRPGDVIDTTINSNYLPFTNGNGSQTQRPGIMWRDDSYWTQGLSIGLTLQY</sequence>
<dbReference type="Proteomes" id="UP000676194">
    <property type="component" value="Chromosome"/>
</dbReference>
<accession>A0A8E6B302</accession>
<dbReference type="InterPro" id="IPR011446">
    <property type="entry name" value="BBP7"/>
</dbReference>
<feature type="chain" id="PRO_5034754686" evidence="2">
    <location>
        <begin position="26"/>
        <end position="691"/>
    </location>
</feature>
<protein>
    <submittedName>
        <fullName evidence="3">BBP7 family outer membrane beta-barrel protein</fullName>
    </submittedName>
</protein>
<feature type="compositionally biased region" description="Basic and acidic residues" evidence="1">
    <location>
        <begin position="110"/>
        <end position="119"/>
    </location>
</feature>
<feature type="region of interest" description="Disordered" evidence="1">
    <location>
        <begin position="40"/>
        <end position="67"/>
    </location>
</feature>
<organism evidence="3 4">
    <name type="scientific">Telmatocola sphagniphila</name>
    <dbReference type="NCBI Taxonomy" id="1123043"/>
    <lineage>
        <taxon>Bacteria</taxon>
        <taxon>Pseudomonadati</taxon>
        <taxon>Planctomycetota</taxon>
        <taxon>Planctomycetia</taxon>
        <taxon>Gemmatales</taxon>
        <taxon>Gemmataceae</taxon>
    </lineage>
</organism>
<dbReference type="KEGG" id="tsph:KIH39_14975"/>
<evidence type="ECO:0000313" key="4">
    <source>
        <dbReference type="Proteomes" id="UP000676194"/>
    </source>
</evidence>
<feature type="compositionally biased region" description="Polar residues" evidence="1">
    <location>
        <begin position="172"/>
        <end position="181"/>
    </location>
</feature>
<feature type="compositionally biased region" description="Low complexity" evidence="1">
    <location>
        <begin position="50"/>
        <end position="64"/>
    </location>
</feature>
<dbReference type="RefSeq" id="WP_213494040.1">
    <property type="nucleotide sequence ID" value="NZ_CP074694.1"/>
</dbReference>
<dbReference type="Pfam" id="PF07585">
    <property type="entry name" value="BBP7"/>
    <property type="match status" value="1"/>
</dbReference>
<dbReference type="AlphaFoldDB" id="A0A8E6B302"/>
<feature type="signal peptide" evidence="2">
    <location>
        <begin position="1"/>
        <end position="25"/>
    </location>
</feature>
<keyword evidence="2" id="KW-0732">Signal</keyword>
<evidence type="ECO:0000313" key="3">
    <source>
        <dbReference type="EMBL" id="QVL30156.1"/>
    </source>
</evidence>
<feature type="region of interest" description="Disordered" evidence="1">
    <location>
        <begin position="103"/>
        <end position="287"/>
    </location>
</feature>